<dbReference type="Proteomes" id="UP000013209">
    <property type="component" value="Unassembled WGS sequence"/>
</dbReference>
<dbReference type="AlphaFoldDB" id="N8W9D9"/>
<comment type="caution">
    <text evidence="1">The sequence shown here is derived from an EMBL/GenBank/DDBJ whole genome shotgun (WGS) entry which is preliminary data.</text>
</comment>
<evidence type="ECO:0008006" key="3">
    <source>
        <dbReference type="Google" id="ProtNLM"/>
    </source>
</evidence>
<gene>
    <name evidence="1" type="ORF">F966_02812</name>
</gene>
<dbReference type="RefSeq" id="WP_004806206.1">
    <property type="nucleotide sequence ID" value="NZ_KB849440.1"/>
</dbReference>
<protein>
    <recommendedName>
        <fullName evidence="3">Knr4/Smi1-like domain-containing protein</fullName>
    </recommendedName>
</protein>
<dbReference type="HOGENOM" id="CLU_1718393_0_0_6"/>
<evidence type="ECO:0000313" key="1">
    <source>
        <dbReference type="EMBL" id="ENV08697.1"/>
    </source>
</evidence>
<evidence type="ECO:0000313" key="2">
    <source>
        <dbReference type="Proteomes" id="UP000013209"/>
    </source>
</evidence>
<reference evidence="1 2" key="1">
    <citation type="submission" date="2013-02" db="EMBL/GenBank/DDBJ databases">
        <title>The Genome Sequence of Acinetobacter sp. CIP 56.2.</title>
        <authorList>
            <consortium name="The Broad Institute Genome Sequencing Platform"/>
            <consortium name="The Broad Institute Genome Sequencing Center for Infectious Disease"/>
            <person name="Cerqueira G."/>
            <person name="Feldgarden M."/>
            <person name="Courvalin P."/>
            <person name="Perichon B."/>
            <person name="Grillot-Courvalin C."/>
            <person name="Clermont D."/>
            <person name="Rocha E."/>
            <person name="Yoon E.-J."/>
            <person name="Nemec A."/>
            <person name="Walker B."/>
            <person name="Young S.K."/>
            <person name="Zeng Q."/>
            <person name="Gargeya S."/>
            <person name="Fitzgerald M."/>
            <person name="Haas B."/>
            <person name="Abouelleil A."/>
            <person name="Alvarado L."/>
            <person name="Arachchi H.M."/>
            <person name="Berlin A.M."/>
            <person name="Chapman S.B."/>
            <person name="Dewar J."/>
            <person name="Goldberg J."/>
            <person name="Griggs A."/>
            <person name="Gujja S."/>
            <person name="Hansen M."/>
            <person name="Howarth C."/>
            <person name="Imamovic A."/>
            <person name="Larimer J."/>
            <person name="McCowan C."/>
            <person name="Murphy C."/>
            <person name="Neiman D."/>
            <person name="Pearson M."/>
            <person name="Priest M."/>
            <person name="Roberts A."/>
            <person name="Saif S."/>
            <person name="Shea T."/>
            <person name="Sisk P."/>
            <person name="Sykes S."/>
            <person name="Wortman J."/>
            <person name="Nusbaum C."/>
            <person name="Birren B."/>
        </authorList>
    </citation>
    <scope>NUCLEOTIDE SEQUENCE [LARGE SCALE GENOMIC DNA]</scope>
    <source>
        <strain evidence="1 2">CIP 56.2</strain>
    </source>
</reference>
<name>N8W9D9_9GAMM</name>
<organism evidence="1 2">
    <name type="scientific">Acinetobacter higginsii</name>
    <dbReference type="NCBI Taxonomy" id="70347"/>
    <lineage>
        <taxon>Bacteria</taxon>
        <taxon>Pseudomonadati</taxon>
        <taxon>Pseudomonadota</taxon>
        <taxon>Gammaproteobacteria</taxon>
        <taxon>Moraxellales</taxon>
        <taxon>Moraxellaceae</taxon>
        <taxon>Acinetobacter</taxon>
    </lineage>
</organism>
<dbReference type="EMBL" id="APPH01000014">
    <property type="protein sequence ID" value="ENV08697.1"/>
    <property type="molecule type" value="Genomic_DNA"/>
</dbReference>
<dbReference type="SUPFAM" id="SSF160631">
    <property type="entry name" value="SMI1/KNR4-like"/>
    <property type="match status" value="1"/>
</dbReference>
<sequence length="152" mass="18066">MSLENIEKYLNCEFPSIYKKFLEKFNENAIIVFHCNFEVINRSNWTFVGQKKLIEPIYSKSKQDGLKWWQILTYYWRDSLNKKIGKKNSLNNLDEASVRNMVAVAYDEGDILYINVLKDFQIGVYLNDVNEVFDLNFTLEDIFSKMKVIYSD</sequence>
<proteinExistence type="predicted"/>
<dbReference type="InterPro" id="IPR037883">
    <property type="entry name" value="Knr4/Smi1-like_sf"/>
</dbReference>
<accession>N8W9D9</accession>